<evidence type="ECO:0000313" key="2">
    <source>
        <dbReference type="EMBL" id="OBZ91868.1"/>
    </source>
</evidence>
<evidence type="ECO:0008006" key="4">
    <source>
        <dbReference type="Google" id="ProtNLM"/>
    </source>
</evidence>
<proteinExistence type="predicted"/>
<dbReference type="InParanoid" id="A0A1C7NS63"/>
<dbReference type="AlphaFoldDB" id="A0A1C7NS63"/>
<keyword evidence="3" id="KW-1185">Reference proteome</keyword>
<reference evidence="2 3" key="1">
    <citation type="submission" date="2016-03" db="EMBL/GenBank/DDBJ databases">
        <title>Choanephora cucurbitarum.</title>
        <authorList>
            <person name="Min B."/>
            <person name="Park H."/>
            <person name="Park J.-H."/>
            <person name="Shin H.-D."/>
            <person name="Choi I.-G."/>
        </authorList>
    </citation>
    <scope>NUCLEOTIDE SEQUENCE [LARGE SCALE GENOMIC DNA]</scope>
    <source>
        <strain evidence="2 3">KUS-F28377</strain>
    </source>
</reference>
<gene>
    <name evidence="2" type="ORF">A0J61_00073</name>
</gene>
<evidence type="ECO:0000256" key="1">
    <source>
        <dbReference type="SAM" id="MobiDB-lite"/>
    </source>
</evidence>
<dbReference type="OrthoDB" id="2260421at2759"/>
<protein>
    <recommendedName>
        <fullName evidence="4">Biogenesis of lysosome-related organelles complex 1 subunit 5</fullName>
    </recommendedName>
</protein>
<evidence type="ECO:0000313" key="3">
    <source>
        <dbReference type="Proteomes" id="UP000093000"/>
    </source>
</evidence>
<comment type="caution">
    <text evidence="2">The sequence shown here is derived from an EMBL/GenBank/DDBJ whole genome shotgun (WGS) entry which is preliminary data.</text>
</comment>
<organism evidence="2 3">
    <name type="scientific">Choanephora cucurbitarum</name>
    <dbReference type="NCBI Taxonomy" id="101091"/>
    <lineage>
        <taxon>Eukaryota</taxon>
        <taxon>Fungi</taxon>
        <taxon>Fungi incertae sedis</taxon>
        <taxon>Mucoromycota</taxon>
        <taxon>Mucoromycotina</taxon>
        <taxon>Mucoromycetes</taxon>
        <taxon>Mucorales</taxon>
        <taxon>Mucorineae</taxon>
        <taxon>Choanephoraceae</taxon>
        <taxon>Choanephoroideae</taxon>
        <taxon>Choanephora</taxon>
    </lineage>
</organism>
<name>A0A1C7NS63_9FUNG</name>
<feature type="compositionally biased region" description="Basic and acidic residues" evidence="1">
    <location>
        <begin position="93"/>
        <end position="106"/>
    </location>
</feature>
<sequence>MIKFSSDTLYSNLSELDDALFQQGQRQLERDLVDFVQTFETIPHTHDAATLFARLTTCKTKLETPSLNDTLNRLEQTIQKLRQLEPPSPKTEQTQEKREAYLKQQQERRKQIEAELLKESDQLDEFYAKKTRESIYRNLVGSQWLS</sequence>
<dbReference type="EMBL" id="LUGH01000002">
    <property type="protein sequence ID" value="OBZ91868.1"/>
    <property type="molecule type" value="Genomic_DNA"/>
</dbReference>
<dbReference type="Proteomes" id="UP000093000">
    <property type="component" value="Unassembled WGS sequence"/>
</dbReference>
<accession>A0A1C7NS63</accession>
<feature type="region of interest" description="Disordered" evidence="1">
    <location>
        <begin position="79"/>
        <end position="106"/>
    </location>
</feature>